<comment type="caution">
    <text evidence="2">The sequence shown here is derived from an EMBL/GenBank/DDBJ whole genome shotgun (WGS) entry which is preliminary data.</text>
</comment>
<dbReference type="NCBIfam" id="NF033232">
    <property type="entry name" value="small_YtzI"/>
    <property type="match status" value="1"/>
</dbReference>
<feature type="compositionally biased region" description="Basic and acidic residues" evidence="1">
    <location>
        <begin position="32"/>
        <end position="42"/>
    </location>
</feature>
<dbReference type="PATRIC" id="fig|1462.6.peg.221"/>
<dbReference type="AlphaFoldDB" id="A0A0D8BXE9"/>
<sequence>MMYWTLAVCLIIAAVVLALAVATTSKAYAHKHTVDPLPEERGSGQQAGPKQPQ</sequence>
<evidence type="ECO:0000313" key="2">
    <source>
        <dbReference type="EMBL" id="KJE28679.1"/>
    </source>
</evidence>
<evidence type="ECO:0000256" key="1">
    <source>
        <dbReference type="SAM" id="MobiDB-lite"/>
    </source>
</evidence>
<dbReference type="InterPro" id="IPR047753">
    <property type="entry name" value="YtzI-like"/>
</dbReference>
<evidence type="ECO:0000313" key="3">
    <source>
        <dbReference type="Proteomes" id="UP000032522"/>
    </source>
</evidence>
<protein>
    <submittedName>
        <fullName evidence="2">Tumor necrosis factor receptor supermember 19 family protein</fullName>
    </submittedName>
</protein>
<organism evidence="2 3">
    <name type="scientific">Geobacillus kaustophilus</name>
    <dbReference type="NCBI Taxonomy" id="1462"/>
    <lineage>
        <taxon>Bacteria</taxon>
        <taxon>Bacillati</taxon>
        <taxon>Bacillota</taxon>
        <taxon>Bacilli</taxon>
        <taxon>Bacillales</taxon>
        <taxon>Anoxybacillaceae</taxon>
        <taxon>Geobacillus</taxon>
        <taxon>Geobacillus thermoleovorans group</taxon>
    </lineage>
</organism>
<accession>A0A0D8BXE9</accession>
<name>A0A0D8BXE9_GEOKU</name>
<feature type="region of interest" description="Disordered" evidence="1">
    <location>
        <begin position="32"/>
        <end position="53"/>
    </location>
</feature>
<feature type="compositionally biased region" description="Polar residues" evidence="1">
    <location>
        <begin position="43"/>
        <end position="53"/>
    </location>
</feature>
<dbReference type="EMBL" id="JYBP01000003">
    <property type="protein sequence ID" value="KJE28679.1"/>
    <property type="molecule type" value="Genomic_DNA"/>
</dbReference>
<reference evidence="2 3" key="1">
    <citation type="submission" date="2015-01" db="EMBL/GenBank/DDBJ databases">
        <authorList>
            <person name="Filippidou S."/>
            <person name="Jeanneret N."/>
            <person name="Russel-Delif L."/>
            <person name="Junier T."/>
            <person name="Wunderlin T."/>
            <person name="Molina V."/>
            <person name="Johnson S.L."/>
            <person name="Davenport K.W."/>
            <person name="Chain P.S."/>
            <person name="Dorador C."/>
            <person name="Junier P."/>
        </authorList>
    </citation>
    <scope>NUCLEOTIDE SEQUENCE [LARGE SCALE GENOMIC DNA]</scope>
    <source>
        <strain evidence="2 3">Et7/4</strain>
    </source>
</reference>
<dbReference type="OrthoDB" id="2973897at2"/>
<dbReference type="Proteomes" id="UP000032522">
    <property type="component" value="Unassembled WGS sequence"/>
</dbReference>
<proteinExistence type="predicted"/>
<gene>
    <name evidence="2" type="ORF">LG52_129</name>
</gene>
<keyword evidence="2" id="KW-0675">Receptor</keyword>